<organism evidence="11">
    <name type="scientific">hydrothermal vent metagenome</name>
    <dbReference type="NCBI Taxonomy" id="652676"/>
    <lineage>
        <taxon>unclassified sequences</taxon>
        <taxon>metagenomes</taxon>
        <taxon>ecological metagenomes</taxon>
    </lineage>
</organism>
<evidence type="ECO:0000256" key="8">
    <source>
        <dbReference type="ARBA" id="ARBA00022842"/>
    </source>
</evidence>
<keyword evidence="4" id="KW-0285">Flavoprotein</keyword>
<evidence type="ECO:0000313" key="11">
    <source>
        <dbReference type="EMBL" id="VAW77239.1"/>
    </source>
</evidence>
<evidence type="ECO:0000256" key="4">
    <source>
        <dbReference type="ARBA" id="ARBA00022630"/>
    </source>
</evidence>
<dbReference type="InterPro" id="IPR024932">
    <property type="entry name" value="ApbE"/>
</dbReference>
<evidence type="ECO:0000256" key="3">
    <source>
        <dbReference type="ARBA" id="ARBA00016337"/>
    </source>
</evidence>
<comment type="catalytic activity">
    <reaction evidence="10">
        <text>L-threonyl-[protein] + FAD = FMN-L-threonyl-[protein] + AMP + H(+)</text>
        <dbReference type="Rhea" id="RHEA:36847"/>
        <dbReference type="Rhea" id="RHEA-COMP:11060"/>
        <dbReference type="Rhea" id="RHEA-COMP:11061"/>
        <dbReference type="ChEBI" id="CHEBI:15378"/>
        <dbReference type="ChEBI" id="CHEBI:30013"/>
        <dbReference type="ChEBI" id="CHEBI:57692"/>
        <dbReference type="ChEBI" id="CHEBI:74257"/>
        <dbReference type="ChEBI" id="CHEBI:456215"/>
        <dbReference type="EC" id="2.7.1.180"/>
    </reaction>
</comment>
<dbReference type="PIRSF" id="PIRSF006268">
    <property type="entry name" value="ApbE"/>
    <property type="match status" value="1"/>
</dbReference>
<sequence>MLRFFCLVLGLLHWTIGTADWLKQEADIMGTRIVVELFHDDPAVAQQGIDAVLAEMHRIDAAMSPFIDSSELSRVNQEAASHAVPITPELFELLQRSNQVSRLTDGAFDITFASVGFLYDYRKGIRPSEQQRSQATTLINYRQLKLDPEKNTVHFNRPGMRIDLGGIAKGYAVDRSMALLEEAGIHNALVRAGGDSRVSGDRWGRPWTIGVRDPRDRDGVVALIPLVDVALSTSGDYERFFERDGVRYHHIINPRTGDSARELRSVTIIGPDATTTDALSTSVFVLGLQKGMALIDKLPGIDAILVDRHGTLHYSNDLEPARKTITGVKPPAAAVAH</sequence>
<reference evidence="11" key="1">
    <citation type="submission" date="2018-06" db="EMBL/GenBank/DDBJ databases">
        <authorList>
            <person name="Zhirakovskaya E."/>
        </authorList>
    </citation>
    <scope>NUCLEOTIDE SEQUENCE</scope>
</reference>
<dbReference type="GO" id="GO:0016740">
    <property type="term" value="F:transferase activity"/>
    <property type="evidence" value="ECO:0007669"/>
    <property type="project" value="UniProtKB-KW"/>
</dbReference>
<keyword evidence="7" id="KW-0274">FAD</keyword>
<dbReference type="AlphaFoldDB" id="A0A3B0YSD7"/>
<dbReference type="EC" id="2.7.1.180" evidence="2"/>
<protein>
    <recommendedName>
        <fullName evidence="3">FAD:protein FMN transferase</fullName>
        <ecNumber evidence="2">2.7.1.180</ecNumber>
    </recommendedName>
    <alternativeName>
        <fullName evidence="9">Flavin transferase</fullName>
    </alternativeName>
</protein>
<gene>
    <name evidence="11" type="ORF">MNBD_GAMMA15-237</name>
</gene>
<dbReference type="EMBL" id="UOFN01000075">
    <property type="protein sequence ID" value="VAW77239.1"/>
    <property type="molecule type" value="Genomic_DNA"/>
</dbReference>
<dbReference type="Pfam" id="PF02424">
    <property type="entry name" value="ApbE"/>
    <property type="match status" value="1"/>
</dbReference>
<proteinExistence type="predicted"/>
<dbReference type="PANTHER" id="PTHR30040">
    <property type="entry name" value="THIAMINE BIOSYNTHESIS LIPOPROTEIN APBE"/>
    <property type="match status" value="1"/>
</dbReference>
<accession>A0A3B0YSD7</accession>
<evidence type="ECO:0000256" key="10">
    <source>
        <dbReference type="ARBA" id="ARBA00048540"/>
    </source>
</evidence>
<dbReference type="PANTHER" id="PTHR30040:SF2">
    <property type="entry name" value="FAD:PROTEIN FMN TRANSFERASE"/>
    <property type="match status" value="1"/>
</dbReference>
<evidence type="ECO:0000256" key="2">
    <source>
        <dbReference type="ARBA" id="ARBA00011955"/>
    </source>
</evidence>
<dbReference type="SUPFAM" id="SSF143631">
    <property type="entry name" value="ApbE-like"/>
    <property type="match status" value="1"/>
</dbReference>
<dbReference type="GO" id="GO:0046872">
    <property type="term" value="F:metal ion binding"/>
    <property type="evidence" value="ECO:0007669"/>
    <property type="project" value="UniProtKB-KW"/>
</dbReference>
<evidence type="ECO:0000256" key="1">
    <source>
        <dbReference type="ARBA" id="ARBA00001946"/>
    </source>
</evidence>
<evidence type="ECO:0000256" key="7">
    <source>
        <dbReference type="ARBA" id="ARBA00022827"/>
    </source>
</evidence>
<keyword evidence="6" id="KW-0479">Metal-binding</keyword>
<name>A0A3B0YSD7_9ZZZZ</name>
<comment type="cofactor">
    <cofactor evidence="1">
        <name>Mg(2+)</name>
        <dbReference type="ChEBI" id="CHEBI:18420"/>
    </cofactor>
</comment>
<keyword evidence="8" id="KW-0460">Magnesium</keyword>
<evidence type="ECO:0000256" key="6">
    <source>
        <dbReference type="ARBA" id="ARBA00022723"/>
    </source>
</evidence>
<dbReference type="Gene3D" id="3.10.520.10">
    <property type="entry name" value="ApbE-like domains"/>
    <property type="match status" value="1"/>
</dbReference>
<evidence type="ECO:0000256" key="5">
    <source>
        <dbReference type="ARBA" id="ARBA00022679"/>
    </source>
</evidence>
<evidence type="ECO:0000256" key="9">
    <source>
        <dbReference type="ARBA" id="ARBA00031306"/>
    </source>
</evidence>
<keyword evidence="5 11" id="KW-0808">Transferase</keyword>
<dbReference type="InterPro" id="IPR003374">
    <property type="entry name" value="ApbE-like_sf"/>
</dbReference>